<organism evidence="3 4">
    <name type="scientific">Halorubrum saccharovorum</name>
    <dbReference type="NCBI Taxonomy" id="2248"/>
    <lineage>
        <taxon>Archaea</taxon>
        <taxon>Methanobacteriati</taxon>
        <taxon>Methanobacteriota</taxon>
        <taxon>Stenosarchaea group</taxon>
        <taxon>Halobacteria</taxon>
        <taxon>Halobacteriales</taxon>
        <taxon>Haloferacaceae</taxon>
        <taxon>Halorubrum</taxon>
    </lineage>
</organism>
<dbReference type="EMBL" id="JNFH02000137">
    <property type="protein sequence ID" value="KKF39050.1"/>
    <property type="molecule type" value="Genomic_DNA"/>
</dbReference>
<dbReference type="AlphaFoldDB" id="A0A0F8AX23"/>
<accession>A0A0F8AX23</accession>
<sequence>HRTGDDGGSAGSAEAERAPTRSRPPWAVRDEEVADALDATTDGGSRPAEGPTGGDAPTASDGPTEIPPEPAPPGAPDADPDEVAATTGDEDPPSSGDDATDRATVRITRDVGSIFGVDEREYDLASEDVVTLPAENADPLVQRDAAERLD</sequence>
<evidence type="ECO:0000256" key="1">
    <source>
        <dbReference type="SAM" id="MobiDB-lite"/>
    </source>
</evidence>
<feature type="compositionally biased region" description="Pro residues" evidence="1">
    <location>
        <begin position="65"/>
        <end position="75"/>
    </location>
</feature>
<evidence type="ECO:0000313" key="3">
    <source>
        <dbReference type="EMBL" id="KKF39050.1"/>
    </source>
</evidence>
<feature type="compositionally biased region" description="Gly residues" evidence="1">
    <location>
        <begin position="1"/>
        <end position="10"/>
    </location>
</feature>
<reference evidence="3 4" key="1">
    <citation type="journal article" date="2015" name="Genome Announc.">
        <title>Draft genome sequence of a Halorubrum H3 strain isolated from the burlinskoye salt lake (Altai Krai, Russia).</title>
        <authorList>
            <person name="Rozanov A.S."/>
            <person name="Bryanskaya A.V."/>
            <person name="Malup T.K."/>
            <person name="Kotenko A.V."/>
            <person name="Peltek S.E."/>
        </authorList>
    </citation>
    <scope>NUCLEOTIDE SEQUENCE [LARGE SCALE GENOMIC DNA]</scope>
    <source>
        <strain evidence="3 4">H3</strain>
    </source>
</reference>
<dbReference type="Pfam" id="PF22090">
    <property type="entry name" value="Gins51_C"/>
    <property type="match status" value="1"/>
</dbReference>
<evidence type="ECO:0000313" key="4">
    <source>
        <dbReference type="Proteomes" id="UP000053331"/>
    </source>
</evidence>
<name>A0A0F8AX23_9EURY</name>
<feature type="region of interest" description="Disordered" evidence="1">
    <location>
        <begin position="1"/>
        <end position="105"/>
    </location>
</feature>
<dbReference type="Proteomes" id="UP000053331">
    <property type="component" value="Unassembled WGS sequence"/>
</dbReference>
<evidence type="ECO:0000259" key="2">
    <source>
        <dbReference type="Pfam" id="PF22090"/>
    </source>
</evidence>
<protein>
    <recommendedName>
        <fullName evidence="2">Gins51 C-terminal domain-containing protein</fullName>
    </recommendedName>
</protein>
<comment type="caution">
    <text evidence="3">The sequence shown here is derived from an EMBL/GenBank/DDBJ whole genome shotgun (WGS) entry which is preliminary data.</text>
</comment>
<dbReference type="Gene3D" id="3.40.5.50">
    <property type="match status" value="1"/>
</dbReference>
<dbReference type="InterPro" id="IPR054314">
    <property type="entry name" value="Gins51_C"/>
</dbReference>
<feature type="non-terminal residue" evidence="3">
    <location>
        <position position="1"/>
    </location>
</feature>
<feature type="compositionally biased region" description="Acidic residues" evidence="1">
    <location>
        <begin position="78"/>
        <end position="92"/>
    </location>
</feature>
<gene>
    <name evidence="3" type="ORF">FK85_31605</name>
</gene>
<proteinExistence type="predicted"/>
<feature type="domain" description="Gins51 C-terminal" evidence="2">
    <location>
        <begin position="105"/>
        <end position="149"/>
    </location>
</feature>
<keyword evidence="4" id="KW-1185">Reference proteome</keyword>